<protein>
    <submittedName>
        <fullName evidence="1">Uncharacterized protein</fullName>
    </submittedName>
</protein>
<organism evidence="1 2">
    <name type="scientific">Rhizocola hellebori</name>
    <dbReference type="NCBI Taxonomy" id="1392758"/>
    <lineage>
        <taxon>Bacteria</taxon>
        <taxon>Bacillati</taxon>
        <taxon>Actinomycetota</taxon>
        <taxon>Actinomycetes</taxon>
        <taxon>Micromonosporales</taxon>
        <taxon>Micromonosporaceae</taxon>
        <taxon>Rhizocola</taxon>
    </lineage>
</organism>
<proteinExistence type="predicted"/>
<evidence type="ECO:0000313" key="1">
    <source>
        <dbReference type="EMBL" id="GIH07221.1"/>
    </source>
</evidence>
<comment type="caution">
    <text evidence="1">The sequence shown here is derived from an EMBL/GenBank/DDBJ whole genome shotgun (WGS) entry which is preliminary data.</text>
</comment>
<accession>A0A8J3QD70</accession>
<dbReference type="AlphaFoldDB" id="A0A8J3QD70"/>
<keyword evidence="2" id="KW-1185">Reference proteome</keyword>
<sequence>METSAADRAPNQAFAAASALMLYPDDDPVQLAFQPRSDAEAPATGTLRPSMYNCRVSLAAGTGADQTPLVPSCTQPVTRVAPEITGKAPGAARHITGCPALPESAAVNFQVLDNR</sequence>
<dbReference type="EMBL" id="BONY01000034">
    <property type="protein sequence ID" value="GIH07221.1"/>
    <property type="molecule type" value="Genomic_DNA"/>
</dbReference>
<dbReference type="Proteomes" id="UP000612899">
    <property type="component" value="Unassembled WGS sequence"/>
</dbReference>
<gene>
    <name evidence="1" type="ORF">Rhe02_52880</name>
</gene>
<reference evidence="1" key="1">
    <citation type="submission" date="2021-01" db="EMBL/GenBank/DDBJ databases">
        <title>Whole genome shotgun sequence of Rhizocola hellebori NBRC 109834.</title>
        <authorList>
            <person name="Komaki H."/>
            <person name="Tamura T."/>
        </authorList>
    </citation>
    <scope>NUCLEOTIDE SEQUENCE</scope>
    <source>
        <strain evidence="1">NBRC 109834</strain>
    </source>
</reference>
<evidence type="ECO:0000313" key="2">
    <source>
        <dbReference type="Proteomes" id="UP000612899"/>
    </source>
</evidence>
<name>A0A8J3QD70_9ACTN</name>